<evidence type="ECO:0000259" key="5">
    <source>
        <dbReference type="PROSITE" id="PS50977"/>
    </source>
</evidence>
<sequence length="210" mass="22859">MHPTRQKLLDTGLEIATDKGLRGLTVRELAAAAGVNLGSFVYHFSNRDAFIDELVELWYAPLYDELKAVAARGAYPDALTQFKATMQALIALVGRQRGFINHLFGDALAGEGAAQRFLLSLPRRHPLLLLEQVQRAQAEGALVAGNPVQLMIFIMGAVGLPLVIAGGGRQLGWLPEQAAPFLAHIDNPEAAQQRLVWALRGLRRPQGEPL</sequence>
<organism evidence="6 7">
    <name type="scientific">Aeromonas enteropelogenes</name>
    <name type="common">Aeromonas trota</name>
    <dbReference type="NCBI Taxonomy" id="29489"/>
    <lineage>
        <taxon>Bacteria</taxon>
        <taxon>Pseudomonadati</taxon>
        <taxon>Pseudomonadota</taxon>
        <taxon>Gammaproteobacteria</taxon>
        <taxon>Aeromonadales</taxon>
        <taxon>Aeromonadaceae</taxon>
        <taxon>Aeromonas</taxon>
    </lineage>
</organism>
<proteinExistence type="predicted"/>
<name>A0A175VEN2_AEREN</name>
<evidence type="ECO:0000256" key="4">
    <source>
        <dbReference type="PROSITE-ProRule" id="PRU00335"/>
    </source>
</evidence>
<dbReference type="SUPFAM" id="SSF46689">
    <property type="entry name" value="Homeodomain-like"/>
    <property type="match status" value="1"/>
</dbReference>
<dbReference type="InterPro" id="IPR009057">
    <property type="entry name" value="Homeodomain-like_sf"/>
</dbReference>
<feature type="DNA-binding region" description="H-T-H motif" evidence="4">
    <location>
        <begin position="25"/>
        <end position="44"/>
    </location>
</feature>
<keyword evidence="2 4" id="KW-0238">DNA-binding</keyword>
<dbReference type="InterPro" id="IPR001647">
    <property type="entry name" value="HTH_TetR"/>
</dbReference>
<feature type="domain" description="HTH tetR-type" evidence="5">
    <location>
        <begin position="2"/>
        <end position="62"/>
    </location>
</feature>
<dbReference type="AlphaFoldDB" id="A0A175VEN2"/>
<dbReference type="Pfam" id="PF00440">
    <property type="entry name" value="TetR_N"/>
    <property type="match status" value="1"/>
</dbReference>
<dbReference type="PANTHER" id="PTHR30055">
    <property type="entry name" value="HTH-TYPE TRANSCRIPTIONAL REGULATOR RUTR"/>
    <property type="match status" value="1"/>
</dbReference>
<dbReference type="Proteomes" id="UP000078435">
    <property type="component" value="Unassembled WGS sequence"/>
</dbReference>
<comment type="caution">
    <text evidence="6">The sequence shown here is derived from an EMBL/GenBank/DDBJ whole genome shotgun (WGS) entry which is preliminary data.</text>
</comment>
<dbReference type="PROSITE" id="PS50977">
    <property type="entry name" value="HTH_TETR_2"/>
    <property type="match status" value="1"/>
</dbReference>
<dbReference type="OrthoDB" id="4541465at2"/>
<dbReference type="GO" id="GO:0000976">
    <property type="term" value="F:transcription cis-regulatory region binding"/>
    <property type="evidence" value="ECO:0007669"/>
    <property type="project" value="TreeGrafter"/>
</dbReference>
<keyword evidence="1" id="KW-0805">Transcription regulation</keyword>
<keyword evidence="3" id="KW-0804">Transcription</keyword>
<dbReference type="RefSeq" id="WP_061477040.1">
    <property type="nucleotide sequence ID" value="NZ_JMGO02000012.1"/>
</dbReference>
<dbReference type="GO" id="GO:0003700">
    <property type="term" value="F:DNA-binding transcription factor activity"/>
    <property type="evidence" value="ECO:0007669"/>
    <property type="project" value="TreeGrafter"/>
</dbReference>
<gene>
    <name evidence="6" type="ORF">LCR_00660</name>
</gene>
<dbReference type="InterPro" id="IPR050109">
    <property type="entry name" value="HTH-type_TetR-like_transc_reg"/>
</dbReference>
<evidence type="ECO:0000313" key="7">
    <source>
        <dbReference type="Proteomes" id="UP000078435"/>
    </source>
</evidence>
<dbReference type="Gene3D" id="1.10.357.10">
    <property type="entry name" value="Tetracycline Repressor, domain 2"/>
    <property type="match status" value="1"/>
</dbReference>
<protein>
    <submittedName>
        <fullName evidence="6">TetR family transcriptional regulator</fullName>
    </submittedName>
</protein>
<dbReference type="PANTHER" id="PTHR30055:SF234">
    <property type="entry name" value="HTH-TYPE TRANSCRIPTIONAL REGULATOR BETI"/>
    <property type="match status" value="1"/>
</dbReference>
<accession>A0A175VEN2</accession>
<evidence type="ECO:0000256" key="1">
    <source>
        <dbReference type="ARBA" id="ARBA00023015"/>
    </source>
</evidence>
<evidence type="ECO:0000256" key="3">
    <source>
        <dbReference type="ARBA" id="ARBA00023163"/>
    </source>
</evidence>
<reference evidence="6 7" key="1">
    <citation type="submission" date="2016-02" db="EMBL/GenBank/DDBJ databases">
        <title>Draft genome sequence of Aeromonas trota strain 1999lcr isolated from cerebrospinal fluid (CSF).</title>
        <authorList>
            <person name="Dallagassa C.B."/>
            <person name="Prediger K.C."/>
            <person name="Weiss V.A."/>
            <person name="Assis F.E."/>
            <person name="Baura V."/>
            <person name="Cruz L.M."/>
            <person name="Souza E.M."/>
            <person name="Pedrosa F.O."/>
            <person name="Fadel-Picheth C.M."/>
        </authorList>
    </citation>
    <scope>NUCLEOTIDE SEQUENCE [LARGE SCALE GENOMIC DNA]</scope>
    <source>
        <strain evidence="6 7">1999lcr</strain>
    </source>
</reference>
<dbReference type="EMBL" id="JMGO02000012">
    <property type="protein sequence ID" value="KXU79125.1"/>
    <property type="molecule type" value="Genomic_DNA"/>
</dbReference>
<evidence type="ECO:0000313" key="6">
    <source>
        <dbReference type="EMBL" id="KXU79125.1"/>
    </source>
</evidence>
<evidence type="ECO:0000256" key="2">
    <source>
        <dbReference type="ARBA" id="ARBA00023125"/>
    </source>
</evidence>